<dbReference type="EMBL" id="FNSA01000003">
    <property type="protein sequence ID" value="SED03837.1"/>
    <property type="molecule type" value="Genomic_DNA"/>
</dbReference>
<accession>A0A1H4XE08</accession>
<dbReference type="Proteomes" id="UP000182241">
    <property type="component" value="Unassembled WGS sequence"/>
</dbReference>
<evidence type="ECO:0000259" key="1">
    <source>
        <dbReference type="SMART" id="SM00507"/>
    </source>
</evidence>
<protein>
    <recommendedName>
        <fullName evidence="1">HNH nuclease domain-containing protein</fullName>
    </recommendedName>
</protein>
<dbReference type="CDD" id="cd00085">
    <property type="entry name" value="HNHc"/>
    <property type="match status" value="1"/>
</dbReference>
<dbReference type="InterPro" id="IPR003870">
    <property type="entry name" value="DUF222"/>
</dbReference>
<dbReference type="Pfam" id="PF02720">
    <property type="entry name" value="DUF222"/>
    <property type="match status" value="1"/>
</dbReference>
<reference evidence="3" key="1">
    <citation type="submission" date="2016-10" db="EMBL/GenBank/DDBJ databases">
        <authorList>
            <person name="Varghese N."/>
            <person name="Submissions S."/>
        </authorList>
    </citation>
    <scope>NUCLEOTIDE SEQUENCE [LARGE SCALE GENOMIC DNA]</scope>
    <source>
        <strain evidence="3">DSM 44234</strain>
    </source>
</reference>
<proteinExistence type="predicted"/>
<dbReference type="SMART" id="SM00507">
    <property type="entry name" value="HNHc"/>
    <property type="match status" value="1"/>
</dbReference>
<name>A0A1H4XE08_TSUTY</name>
<gene>
    <name evidence="2" type="ORF">SAMN04489793_3790</name>
</gene>
<sequence length="546" mass="58962">MKVSEGGEMNTSTCTAAEYLDALASFEHAAERLAQADPVMLDSQDVLASLERLETAVRKVPFSQHLLTQVAVEQGLPGQLGYTGMKELLVQRLRLAGGEARDRIHGARDRAPQHGHGVCPEPRYALVAEAQRDGTISDRHALAIEHVFAKCRRTIRPDQAAILEDVLVTAAADVTPEDLAVIGALALAHLDPDGAEPDSDVVDRARGLTVGMQDDDLMTSFGGDLTPEGRVLLDTILEKLARPGVNNPADADDPVDLADQDAVKAAAKRDRRTTPQRNHDALVTALGLAIASGGLGQHRGVPCVPIITLGIDQLETETGVATTATGGRLPVADALRMMGTNPKYVLVLDLASRPLFLGREKRLASADQRIALYGAEKGCTAPGCDAPATRCQVHHITEWADGGATDITCLTLACDAHHGKVTPDTGDFPRGWDTITVRAGEFAGRTGWRRTADPSHEHRVNHTHHADELYRHALERWRARCAELRNLWRSEELRVRYEKCVGTIHDDIAAILDGPHGPPILESLLEEHDQEDAWHSAAPTELDGAA</sequence>
<organism evidence="2 3">
    <name type="scientific">Tsukamurella tyrosinosolvens</name>
    <dbReference type="NCBI Taxonomy" id="57704"/>
    <lineage>
        <taxon>Bacteria</taxon>
        <taxon>Bacillati</taxon>
        <taxon>Actinomycetota</taxon>
        <taxon>Actinomycetes</taxon>
        <taxon>Mycobacteriales</taxon>
        <taxon>Tsukamurellaceae</taxon>
        <taxon>Tsukamurella</taxon>
    </lineage>
</organism>
<feature type="domain" description="HNH nuclease" evidence="1">
    <location>
        <begin position="367"/>
        <end position="419"/>
    </location>
</feature>
<keyword evidence="3" id="KW-1185">Reference proteome</keyword>
<evidence type="ECO:0000313" key="3">
    <source>
        <dbReference type="Proteomes" id="UP000182241"/>
    </source>
</evidence>
<dbReference type="STRING" id="57704.SAMN04489793_3790"/>
<dbReference type="InterPro" id="IPR003615">
    <property type="entry name" value="HNH_nuc"/>
</dbReference>
<dbReference type="AlphaFoldDB" id="A0A1H4XE08"/>
<evidence type="ECO:0000313" key="2">
    <source>
        <dbReference type="EMBL" id="SED03837.1"/>
    </source>
</evidence>